<dbReference type="GO" id="GO:0008170">
    <property type="term" value="F:N-methyltransferase activity"/>
    <property type="evidence" value="ECO:0007669"/>
    <property type="project" value="InterPro"/>
</dbReference>
<evidence type="ECO:0000259" key="3">
    <source>
        <dbReference type="Pfam" id="PF01555"/>
    </source>
</evidence>
<proteinExistence type="predicted"/>
<dbReference type="SUPFAM" id="SSF53335">
    <property type="entry name" value="S-adenosyl-L-methionine-dependent methyltransferases"/>
    <property type="match status" value="1"/>
</dbReference>
<keyword evidence="2" id="KW-0808">Transferase</keyword>
<reference evidence="4" key="1">
    <citation type="journal article" date="2015" name="Nature">
        <title>Complex archaea that bridge the gap between prokaryotes and eukaryotes.</title>
        <authorList>
            <person name="Spang A."/>
            <person name="Saw J.H."/>
            <person name="Jorgensen S.L."/>
            <person name="Zaremba-Niedzwiedzka K."/>
            <person name="Martijn J."/>
            <person name="Lind A.E."/>
            <person name="van Eijk R."/>
            <person name="Schleper C."/>
            <person name="Guy L."/>
            <person name="Ettema T.J."/>
        </authorList>
    </citation>
    <scope>NUCLEOTIDE SEQUENCE</scope>
</reference>
<dbReference type="Pfam" id="PF01555">
    <property type="entry name" value="N6_N4_Mtase"/>
    <property type="match status" value="1"/>
</dbReference>
<feature type="non-terminal residue" evidence="4">
    <location>
        <position position="1"/>
    </location>
</feature>
<dbReference type="PANTHER" id="PTHR13370:SF3">
    <property type="entry name" value="TRNA (GUANINE(10)-N2)-METHYLTRANSFERASE HOMOLOG"/>
    <property type="match status" value="1"/>
</dbReference>
<evidence type="ECO:0000256" key="1">
    <source>
        <dbReference type="ARBA" id="ARBA00022603"/>
    </source>
</evidence>
<accession>A0A0F9PUK0</accession>
<dbReference type="GO" id="GO:0005737">
    <property type="term" value="C:cytoplasm"/>
    <property type="evidence" value="ECO:0007669"/>
    <property type="project" value="TreeGrafter"/>
</dbReference>
<dbReference type="Gene3D" id="3.40.50.150">
    <property type="entry name" value="Vaccinia Virus protein VP39"/>
    <property type="match status" value="1"/>
</dbReference>
<dbReference type="InterPro" id="IPR029063">
    <property type="entry name" value="SAM-dependent_MTases_sf"/>
</dbReference>
<organism evidence="4">
    <name type="scientific">marine sediment metagenome</name>
    <dbReference type="NCBI Taxonomy" id="412755"/>
    <lineage>
        <taxon>unclassified sequences</taxon>
        <taxon>metagenomes</taxon>
        <taxon>ecological metagenomes</taxon>
    </lineage>
</organism>
<protein>
    <recommendedName>
        <fullName evidence="3">DNA methylase N-4/N-6 domain-containing protein</fullName>
    </recommendedName>
</protein>
<keyword evidence="1" id="KW-0489">Methyltransferase</keyword>
<dbReference type="GO" id="GO:0009007">
    <property type="term" value="F:site-specific DNA-methyltransferase (adenine-specific) activity"/>
    <property type="evidence" value="ECO:0007669"/>
    <property type="project" value="TreeGrafter"/>
</dbReference>
<dbReference type="InterPro" id="IPR002941">
    <property type="entry name" value="DNA_methylase_N4/N6"/>
</dbReference>
<gene>
    <name evidence="4" type="ORF">LCGC14_1173880</name>
</gene>
<comment type="caution">
    <text evidence="4">The sequence shown here is derived from an EMBL/GenBank/DDBJ whole genome shotgun (WGS) entry which is preliminary data.</text>
</comment>
<feature type="domain" description="DNA methylase N-4/N-6" evidence="3">
    <location>
        <begin position="2"/>
        <end position="164"/>
    </location>
</feature>
<dbReference type="PRINTS" id="PR00508">
    <property type="entry name" value="S21N4MTFRASE"/>
</dbReference>
<dbReference type="EMBL" id="LAZR01005826">
    <property type="protein sequence ID" value="KKM96847.1"/>
    <property type="molecule type" value="Genomic_DNA"/>
</dbReference>
<sequence length="183" mass="21650">FRREIIWNVGSVSGFKTRAKNWIRQHDIILYYVKSREFIFNKQYLSYSKKYILRFNRKDSNGKRYRMREKNIQYLDKMKGIPIGTVWNDIYSYQTRTNSKEYLGYPTQKPEKLLERIVSASSNEGDIVADFFCGSGTTCAVAEKLNRKWIGIDVNEDAINIANKRLKELRTFTNIKNNTKSLF</sequence>
<dbReference type="GO" id="GO:0003677">
    <property type="term" value="F:DNA binding"/>
    <property type="evidence" value="ECO:0007669"/>
    <property type="project" value="InterPro"/>
</dbReference>
<dbReference type="AlphaFoldDB" id="A0A0F9PUK0"/>
<dbReference type="CDD" id="cd02440">
    <property type="entry name" value="AdoMet_MTases"/>
    <property type="match status" value="1"/>
</dbReference>
<dbReference type="InterPro" id="IPR001091">
    <property type="entry name" value="RM_Methyltransferase"/>
</dbReference>
<dbReference type="GO" id="GO:0032259">
    <property type="term" value="P:methylation"/>
    <property type="evidence" value="ECO:0007669"/>
    <property type="project" value="UniProtKB-KW"/>
</dbReference>
<evidence type="ECO:0000256" key="2">
    <source>
        <dbReference type="ARBA" id="ARBA00022679"/>
    </source>
</evidence>
<name>A0A0F9PUK0_9ZZZZ</name>
<dbReference type="PANTHER" id="PTHR13370">
    <property type="entry name" value="RNA METHYLASE-RELATED"/>
    <property type="match status" value="1"/>
</dbReference>
<evidence type="ECO:0000313" key="4">
    <source>
        <dbReference type="EMBL" id="KKM96847.1"/>
    </source>
</evidence>